<comment type="caution">
    <text evidence="2">The sequence shown here is derived from an EMBL/GenBank/DDBJ whole genome shotgun (WGS) entry which is preliminary data.</text>
</comment>
<dbReference type="AlphaFoldDB" id="A0A9E3LTM5"/>
<reference evidence="2" key="2">
    <citation type="journal article" date="2022" name="Microbiol. Resour. Announc.">
        <title>Metagenome Sequencing to Explore Phylogenomics of Terrestrial Cyanobacteria.</title>
        <authorList>
            <person name="Ward R.D."/>
            <person name="Stajich J.E."/>
            <person name="Johansen J.R."/>
            <person name="Huntemann M."/>
            <person name="Clum A."/>
            <person name="Foster B."/>
            <person name="Foster B."/>
            <person name="Roux S."/>
            <person name="Palaniappan K."/>
            <person name="Varghese N."/>
            <person name="Mukherjee S."/>
            <person name="Reddy T.B.K."/>
            <person name="Daum C."/>
            <person name="Copeland A."/>
            <person name="Chen I.A."/>
            <person name="Ivanova N.N."/>
            <person name="Kyrpides N.C."/>
            <person name="Shapiro N."/>
            <person name="Eloe-Fadrosh E.A."/>
            <person name="Pietrasiak N."/>
        </authorList>
    </citation>
    <scope>NUCLEOTIDE SEQUENCE</scope>
    <source>
        <strain evidence="2">HA4357-MV3</strain>
    </source>
</reference>
<dbReference type="Pfam" id="PF00535">
    <property type="entry name" value="Glycos_transf_2"/>
    <property type="match status" value="1"/>
</dbReference>
<dbReference type="SUPFAM" id="SSF53448">
    <property type="entry name" value="Nucleotide-diphospho-sugar transferases"/>
    <property type="match status" value="1"/>
</dbReference>
<reference evidence="2" key="1">
    <citation type="submission" date="2021-05" db="EMBL/GenBank/DDBJ databases">
        <authorList>
            <person name="Pietrasiak N."/>
            <person name="Ward R."/>
            <person name="Stajich J.E."/>
            <person name="Kurbessoian T."/>
        </authorList>
    </citation>
    <scope>NUCLEOTIDE SEQUENCE</scope>
    <source>
        <strain evidence="2">HA4357-MV3</strain>
    </source>
</reference>
<name>A0A9E3LTM5_9NOST</name>
<evidence type="ECO:0000259" key="1">
    <source>
        <dbReference type="Pfam" id="PF00535"/>
    </source>
</evidence>
<sequence length="322" mass="37299">MPKVSVIIPAYNAMTYLPETLESVFRQTFTDFEVLMINDGSSDNIVEWADELVDPRLQVISLPNQGVSAARNTGIAHVQGEYIAFLDADDLWEPRKLEKQVHCLDNNSTVGLVHTWTLLIDKEGNQTGKLLTTQLEGDVWTQIVQKNIVVTSSVMVRATCLKTVGGFDRELHYCEDNDLWIRFASRYVFAVIREPLTRYRLHDSTLSTHCKEVLKDFRILTERAFESVPTELLYLRNRSYGNQNLYLAWKSVNNKNFNQAIHYRQQAIAHYPQLHYSWDCIRLSLAIAMMQWFDADGFRRVLALIYSVRRRILNVAQLHSIR</sequence>
<dbReference type="InterPro" id="IPR001173">
    <property type="entry name" value="Glyco_trans_2-like"/>
</dbReference>
<dbReference type="Gene3D" id="3.90.550.10">
    <property type="entry name" value="Spore Coat Polysaccharide Biosynthesis Protein SpsA, Chain A"/>
    <property type="match status" value="1"/>
</dbReference>
<dbReference type="EC" id="2.4.-.-" evidence="2"/>
<dbReference type="EMBL" id="JAHHHW010000085">
    <property type="protein sequence ID" value="MBW4432404.1"/>
    <property type="molecule type" value="Genomic_DNA"/>
</dbReference>
<dbReference type="InterPro" id="IPR029044">
    <property type="entry name" value="Nucleotide-diphossugar_trans"/>
</dbReference>
<evidence type="ECO:0000313" key="2">
    <source>
        <dbReference type="EMBL" id="MBW4432404.1"/>
    </source>
</evidence>
<gene>
    <name evidence="2" type="ORF">KME28_11890</name>
</gene>
<dbReference type="PANTHER" id="PTHR43685">
    <property type="entry name" value="GLYCOSYLTRANSFERASE"/>
    <property type="match status" value="1"/>
</dbReference>
<dbReference type="PANTHER" id="PTHR43685:SF2">
    <property type="entry name" value="GLYCOSYLTRANSFERASE 2-LIKE DOMAIN-CONTAINING PROTEIN"/>
    <property type="match status" value="1"/>
</dbReference>
<dbReference type="Proteomes" id="UP000813215">
    <property type="component" value="Unassembled WGS sequence"/>
</dbReference>
<dbReference type="GO" id="GO:0016757">
    <property type="term" value="F:glycosyltransferase activity"/>
    <property type="evidence" value="ECO:0007669"/>
    <property type="project" value="UniProtKB-KW"/>
</dbReference>
<proteinExistence type="predicted"/>
<protein>
    <submittedName>
        <fullName evidence="2">Glycosyltransferase</fullName>
        <ecNumber evidence="2">2.4.-.-</ecNumber>
    </submittedName>
</protein>
<organism evidence="2 3">
    <name type="scientific">Pelatocladus maniniholoensis HA4357-MV3</name>
    <dbReference type="NCBI Taxonomy" id="1117104"/>
    <lineage>
        <taxon>Bacteria</taxon>
        <taxon>Bacillati</taxon>
        <taxon>Cyanobacteriota</taxon>
        <taxon>Cyanophyceae</taxon>
        <taxon>Nostocales</taxon>
        <taxon>Nostocaceae</taxon>
        <taxon>Pelatocladus</taxon>
    </lineage>
</organism>
<evidence type="ECO:0000313" key="3">
    <source>
        <dbReference type="Proteomes" id="UP000813215"/>
    </source>
</evidence>
<feature type="domain" description="Glycosyltransferase 2-like" evidence="1">
    <location>
        <begin position="5"/>
        <end position="118"/>
    </location>
</feature>
<keyword evidence="2" id="KW-0808">Transferase</keyword>
<dbReference type="InterPro" id="IPR050834">
    <property type="entry name" value="Glycosyltransf_2"/>
</dbReference>
<keyword evidence="2" id="KW-0328">Glycosyltransferase</keyword>
<accession>A0A9E3LTM5</accession>